<feature type="transmembrane region" description="Helical" evidence="9">
    <location>
        <begin position="12"/>
        <end position="36"/>
    </location>
</feature>
<evidence type="ECO:0000256" key="6">
    <source>
        <dbReference type="ARBA" id="ARBA00022692"/>
    </source>
</evidence>
<keyword evidence="8 9" id="KW-0472">Membrane</keyword>
<keyword evidence="13" id="KW-1185">Reference proteome</keyword>
<feature type="transmembrane region" description="Helical" evidence="9">
    <location>
        <begin position="83"/>
        <end position="107"/>
    </location>
</feature>
<name>A0ABV2G794_9BACL</name>
<gene>
    <name evidence="12" type="ORF">ABID49_000019</name>
</gene>
<evidence type="ECO:0000259" key="11">
    <source>
        <dbReference type="PROSITE" id="PS50928"/>
    </source>
</evidence>
<comment type="function">
    <text evidence="10">Part of the binding-protein-dependent transport system for molybdenum; probably responsible for the translocation of the substrate across the membrane.</text>
</comment>
<dbReference type="PROSITE" id="PS50928">
    <property type="entry name" value="ABC_TM1"/>
    <property type="match status" value="1"/>
</dbReference>
<evidence type="ECO:0000256" key="10">
    <source>
        <dbReference type="RuleBase" id="RU365097"/>
    </source>
</evidence>
<dbReference type="Proteomes" id="UP001549099">
    <property type="component" value="Unassembled WGS sequence"/>
</dbReference>
<sequence>MMGIPDLSPLALSLRVAVLSTVLVFLFGTALARFLGRRDFPGKSIAEALILLPLVLPPTVVGFGLIMLFGLNGPVGRLLEDWFGIRIVFTWVGAVIASFVVSLPLMYQSAQGAFEKVDPRWEDVARTMGVGEWRIFRTVTFPLAWPGILAGLVLAFARGLGEFGATLMIAGFIPGETVTVPLAIYFSYEAGRTGEAAFWVVLITLLGLAAITWLNGRRRKTARLRGRE</sequence>
<dbReference type="EMBL" id="JBEPLW010000001">
    <property type="protein sequence ID" value="MET3574143.1"/>
    <property type="molecule type" value="Genomic_DNA"/>
</dbReference>
<evidence type="ECO:0000313" key="12">
    <source>
        <dbReference type="EMBL" id="MET3574143.1"/>
    </source>
</evidence>
<dbReference type="InterPro" id="IPR000515">
    <property type="entry name" value="MetI-like"/>
</dbReference>
<dbReference type="NCBIfam" id="TIGR02141">
    <property type="entry name" value="modB_ABC"/>
    <property type="match status" value="1"/>
</dbReference>
<dbReference type="InterPro" id="IPR011867">
    <property type="entry name" value="ModB_ABC"/>
</dbReference>
<reference evidence="12 13" key="1">
    <citation type="submission" date="2024-06" db="EMBL/GenBank/DDBJ databases">
        <title>Genomic Encyclopedia of Type Strains, Phase IV (KMG-IV): sequencing the most valuable type-strain genomes for metagenomic binning, comparative biology and taxonomic classification.</title>
        <authorList>
            <person name="Goeker M."/>
        </authorList>
    </citation>
    <scope>NUCLEOTIDE SEQUENCE [LARGE SCALE GENOMIC DNA]</scope>
    <source>
        <strain evidence="12 13">DSM 26128</strain>
    </source>
</reference>
<feature type="domain" description="ABC transmembrane type-1" evidence="11">
    <location>
        <begin position="10"/>
        <end position="212"/>
    </location>
</feature>
<protein>
    <recommendedName>
        <fullName evidence="10">Molybdenum transport system permease</fullName>
    </recommendedName>
</protein>
<comment type="subcellular location">
    <subcellularLocation>
        <location evidence="1 9">Cell membrane</location>
        <topology evidence="1 9">Multi-pass membrane protein</topology>
    </subcellularLocation>
</comment>
<dbReference type="CDD" id="cd06261">
    <property type="entry name" value="TM_PBP2"/>
    <property type="match status" value="1"/>
</dbReference>
<evidence type="ECO:0000256" key="4">
    <source>
        <dbReference type="ARBA" id="ARBA00022475"/>
    </source>
</evidence>
<dbReference type="InterPro" id="IPR035906">
    <property type="entry name" value="MetI-like_sf"/>
</dbReference>
<evidence type="ECO:0000256" key="5">
    <source>
        <dbReference type="ARBA" id="ARBA00022505"/>
    </source>
</evidence>
<dbReference type="Pfam" id="PF00528">
    <property type="entry name" value="BPD_transp_1"/>
    <property type="match status" value="1"/>
</dbReference>
<keyword evidence="7 9" id="KW-1133">Transmembrane helix</keyword>
<evidence type="ECO:0000256" key="3">
    <source>
        <dbReference type="ARBA" id="ARBA00022448"/>
    </source>
</evidence>
<keyword evidence="4 10" id="KW-1003">Cell membrane</keyword>
<keyword evidence="6 9" id="KW-0812">Transmembrane</keyword>
<comment type="similarity">
    <text evidence="2 10">Belongs to the binding-protein-dependent transport system permease family. CysTW subfamily.</text>
</comment>
<comment type="caution">
    <text evidence="12">The sequence shown here is derived from an EMBL/GenBank/DDBJ whole genome shotgun (WGS) entry which is preliminary data.</text>
</comment>
<feature type="transmembrane region" description="Helical" evidence="9">
    <location>
        <begin position="196"/>
        <end position="215"/>
    </location>
</feature>
<evidence type="ECO:0000256" key="8">
    <source>
        <dbReference type="ARBA" id="ARBA00023136"/>
    </source>
</evidence>
<evidence type="ECO:0000256" key="7">
    <source>
        <dbReference type="ARBA" id="ARBA00022989"/>
    </source>
</evidence>
<proteinExistence type="inferred from homology"/>
<dbReference type="SUPFAM" id="SSF161098">
    <property type="entry name" value="MetI-like"/>
    <property type="match status" value="1"/>
</dbReference>
<evidence type="ECO:0000313" key="13">
    <source>
        <dbReference type="Proteomes" id="UP001549099"/>
    </source>
</evidence>
<feature type="transmembrane region" description="Helical" evidence="9">
    <location>
        <begin position="48"/>
        <end position="71"/>
    </location>
</feature>
<evidence type="ECO:0000256" key="1">
    <source>
        <dbReference type="ARBA" id="ARBA00004651"/>
    </source>
</evidence>
<accession>A0ABV2G794</accession>
<feature type="transmembrane region" description="Helical" evidence="9">
    <location>
        <begin position="135"/>
        <end position="157"/>
    </location>
</feature>
<keyword evidence="5 10" id="KW-0500">Molybdenum</keyword>
<organism evidence="12 13">
    <name type="scientific">Bhargavaea ullalensis</name>
    <dbReference type="NCBI Taxonomy" id="1265685"/>
    <lineage>
        <taxon>Bacteria</taxon>
        <taxon>Bacillati</taxon>
        <taxon>Bacillota</taxon>
        <taxon>Bacilli</taxon>
        <taxon>Bacillales</taxon>
        <taxon>Caryophanaceae</taxon>
        <taxon>Bhargavaea</taxon>
    </lineage>
</organism>
<evidence type="ECO:0000256" key="2">
    <source>
        <dbReference type="ARBA" id="ARBA00007069"/>
    </source>
</evidence>
<evidence type="ECO:0000256" key="9">
    <source>
        <dbReference type="RuleBase" id="RU363032"/>
    </source>
</evidence>
<dbReference type="Gene3D" id="1.10.3720.10">
    <property type="entry name" value="MetI-like"/>
    <property type="match status" value="1"/>
</dbReference>
<dbReference type="PANTHER" id="PTHR30183">
    <property type="entry name" value="MOLYBDENUM TRANSPORT SYSTEM PERMEASE PROTEIN MODB"/>
    <property type="match status" value="1"/>
</dbReference>
<dbReference type="PANTHER" id="PTHR30183:SF3">
    <property type="entry name" value="MOLYBDENUM TRANSPORT SYSTEM PERMEASE PROTEIN MODB"/>
    <property type="match status" value="1"/>
</dbReference>
<keyword evidence="3 9" id="KW-0813">Transport</keyword>